<dbReference type="Proteomes" id="UP000663845">
    <property type="component" value="Unassembled WGS sequence"/>
</dbReference>
<dbReference type="Proteomes" id="UP000663844">
    <property type="component" value="Unassembled WGS sequence"/>
</dbReference>
<proteinExistence type="predicted"/>
<dbReference type="AlphaFoldDB" id="A0A819J4Q4"/>
<comment type="caution">
    <text evidence="2">The sequence shown here is derived from an EMBL/GenBank/DDBJ whole genome shotgun (WGS) entry which is preliminary data.</text>
</comment>
<protein>
    <submittedName>
        <fullName evidence="2">Uncharacterized protein</fullName>
    </submittedName>
</protein>
<reference evidence="2" key="1">
    <citation type="submission" date="2021-02" db="EMBL/GenBank/DDBJ databases">
        <authorList>
            <person name="Nowell W R."/>
        </authorList>
    </citation>
    <scope>NUCLEOTIDE SEQUENCE</scope>
</reference>
<gene>
    <name evidence="1" type="ORF">JYZ213_LOCUS5947</name>
    <name evidence="2" type="ORF">OXD698_LOCUS25209</name>
</gene>
<sequence length="123" mass="14640">MDLNLIGKKDNIVIDFRLMANINNLCTITYDIKRKITFTTWQHGSIDRDLIMLRMNRYTEIFTNGPLLLKTPSGVVVDDIQAIYDEYWMIIVEFDTMKIDTKKQIETVTDFISWQLFIFKFFL</sequence>
<evidence type="ECO:0000313" key="3">
    <source>
        <dbReference type="Proteomes" id="UP000663844"/>
    </source>
</evidence>
<dbReference type="EMBL" id="CAJOAZ010002390">
    <property type="protein sequence ID" value="CAF3924466.1"/>
    <property type="molecule type" value="Genomic_DNA"/>
</dbReference>
<evidence type="ECO:0000313" key="2">
    <source>
        <dbReference type="EMBL" id="CAF3924466.1"/>
    </source>
</evidence>
<organism evidence="2 3">
    <name type="scientific">Adineta steineri</name>
    <dbReference type="NCBI Taxonomy" id="433720"/>
    <lineage>
        <taxon>Eukaryota</taxon>
        <taxon>Metazoa</taxon>
        <taxon>Spiralia</taxon>
        <taxon>Gnathifera</taxon>
        <taxon>Rotifera</taxon>
        <taxon>Eurotatoria</taxon>
        <taxon>Bdelloidea</taxon>
        <taxon>Adinetida</taxon>
        <taxon>Adinetidae</taxon>
        <taxon>Adineta</taxon>
    </lineage>
</organism>
<dbReference type="EMBL" id="CAJNOG010000036">
    <property type="protein sequence ID" value="CAF0814242.1"/>
    <property type="molecule type" value="Genomic_DNA"/>
</dbReference>
<name>A0A819J4Q4_9BILA</name>
<evidence type="ECO:0000313" key="1">
    <source>
        <dbReference type="EMBL" id="CAF0814242.1"/>
    </source>
</evidence>
<accession>A0A819J4Q4</accession>